<evidence type="ECO:0000256" key="5">
    <source>
        <dbReference type="ARBA" id="ARBA00022729"/>
    </source>
</evidence>
<keyword evidence="4 10" id="KW-0812">Transmembrane</keyword>
<evidence type="ECO:0000256" key="4">
    <source>
        <dbReference type="ARBA" id="ARBA00022692"/>
    </source>
</evidence>
<evidence type="ECO:0000256" key="6">
    <source>
        <dbReference type="ARBA" id="ARBA00022824"/>
    </source>
</evidence>
<evidence type="ECO:0000313" key="14">
    <source>
        <dbReference type="Proteomes" id="UP000001744"/>
    </source>
</evidence>
<comment type="subcellular location">
    <subcellularLocation>
        <location evidence="1">Endoplasmic reticulum membrane</location>
        <topology evidence="1">Single-pass type I membrane protein</topology>
    </subcellularLocation>
</comment>
<dbReference type="GO" id="GO:0051082">
    <property type="term" value="F:unfolded protein binding"/>
    <property type="evidence" value="ECO:0000318"/>
    <property type="project" value="GO_Central"/>
</dbReference>
<dbReference type="VEuPathDB" id="FungiDB:SJAG_05189"/>
<dbReference type="OMA" id="GYWEFAK"/>
<dbReference type="PANTHER" id="PTHR28090:SF1">
    <property type="entry name" value="PROTEIN ROT1"/>
    <property type="match status" value="1"/>
</dbReference>
<dbReference type="HOGENOM" id="CLU_071622_0_0_1"/>
<keyword evidence="14" id="KW-1185">Reference proteome</keyword>
<dbReference type="eggNOG" id="ENOG502QQTG">
    <property type="taxonomic scope" value="Eukaryota"/>
</dbReference>
<proteinExistence type="inferred from homology"/>
<organism evidence="12 14">
    <name type="scientific">Schizosaccharomyces japonicus (strain yFS275 / FY16936)</name>
    <name type="common">Fission yeast</name>
    <dbReference type="NCBI Taxonomy" id="402676"/>
    <lineage>
        <taxon>Eukaryota</taxon>
        <taxon>Fungi</taxon>
        <taxon>Dikarya</taxon>
        <taxon>Ascomycota</taxon>
        <taxon>Taphrinomycotina</taxon>
        <taxon>Schizosaccharomycetes</taxon>
        <taxon>Schizosaccharomycetales</taxon>
        <taxon>Schizosaccharomycetaceae</taxon>
        <taxon>Schizosaccharomyces</taxon>
    </lineage>
</organism>
<feature type="signal peptide" evidence="11">
    <location>
        <begin position="1"/>
        <end position="19"/>
    </location>
</feature>
<evidence type="ECO:0000313" key="12">
    <source>
        <dbReference type="EMBL" id="EEB05488.1"/>
    </source>
</evidence>
<dbReference type="EMBL" id="KE651166">
    <property type="protein sequence ID" value="EEB05488.1"/>
    <property type="molecule type" value="Genomic_DNA"/>
</dbReference>
<keyword evidence="5 11" id="KW-0732">Signal</keyword>
<dbReference type="GeneID" id="7048002"/>
<evidence type="ECO:0000256" key="9">
    <source>
        <dbReference type="PIRNR" id="PIRNR017290"/>
    </source>
</evidence>
<evidence type="ECO:0000256" key="10">
    <source>
        <dbReference type="SAM" id="Phobius"/>
    </source>
</evidence>
<evidence type="ECO:0000313" key="13">
    <source>
        <dbReference type="JaponicusDB" id="SJAG_05189"/>
    </source>
</evidence>
<sequence>MLLPLVALLALLRLRACVAEIANYNADLVGTWTSKSETVFTGPSFFDPTNEDFYEPDLPGISYSFTEDGHYEEAIYVVTANASTPSCPTGVLQFQHGTYAISDSGNMTLTPYYDDGRQLLSDPCSDSQYSTYTEYSQTEVMSEFYVAMDTYHGRYKLQLYQWDGTPMQPMYLAYRPPMMLPTQHFSTTSNKKRKWPVEGPSQWALFVQKHSKGIRWLGLGFIAFGSVGFLLVS</sequence>
<reference evidence="12 14" key="1">
    <citation type="journal article" date="2011" name="Science">
        <title>Comparative functional genomics of the fission yeasts.</title>
        <authorList>
            <person name="Rhind N."/>
            <person name="Chen Z."/>
            <person name="Yassour M."/>
            <person name="Thompson D.A."/>
            <person name="Haas B.J."/>
            <person name="Habib N."/>
            <person name="Wapinski I."/>
            <person name="Roy S."/>
            <person name="Lin M.F."/>
            <person name="Heiman D.I."/>
            <person name="Young S.K."/>
            <person name="Furuya K."/>
            <person name="Guo Y."/>
            <person name="Pidoux A."/>
            <person name="Chen H.M."/>
            <person name="Robbertse B."/>
            <person name="Goldberg J.M."/>
            <person name="Aoki K."/>
            <person name="Bayne E.H."/>
            <person name="Berlin A.M."/>
            <person name="Desjardins C.A."/>
            <person name="Dobbs E."/>
            <person name="Dukaj L."/>
            <person name="Fan L."/>
            <person name="FitzGerald M.G."/>
            <person name="French C."/>
            <person name="Gujja S."/>
            <person name="Hansen K."/>
            <person name="Keifenheim D."/>
            <person name="Levin J.Z."/>
            <person name="Mosher R.A."/>
            <person name="Mueller C.A."/>
            <person name="Pfiffner J."/>
            <person name="Priest M."/>
            <person name="Russ C."/>
            <person name="Smialowska A."/>
            <person name="Swoboda P."/>
            <person name="Sykes S.M."/>
            <person name="Vaughn M."/>
            <person name="Vengrova S."/>
            <person name="Yoder R."/>
            <person name="Zeng Q."/>
            <person name="Allshire R."/>
            <person name="Baulcombe D."/>
            <person name="Birren B.W."/>
            <person name="Brown W."/>
            <person name="Ekwall K."/>
            <person name="Kellis M."/>
            <person name="Leatherwood J."/>
            <person name="Levin H."/>
            <person name="Margalit H."/>
            <person name="Martienssen R."/>
            <person name="Nieduszynski C.A."/>
            <person name="Spatafora J.W."/>
            <person name="Friedman N."/>
            <person name="Dalgaard J.Z."/>
            <person name="Baumann P."/>
            <person name="Niki H."/>
            <person name="Regev A."/>
            <person name="Nusbaum C."/>
        </authorList>
    </citation>
    <scope>NUCLEOTIDE SEQUENCE [LARGE SCALE GENOMIC DNA]</scope>
    <source>
        <strain evidence="14">yFS275 / FY16936</strain>
    </source>
</reference>
<comment type="similarity">
    <text evidence="2 9">Belongs to the ROT1 family.</text>
</comment>
<accession>B6JVT7</accession>
<dbReference type="RefSeq" id="XP_002171781.1">
    <property type="nucleotide sequence ID" value="XM_002171745.2"/>
</dbReference>
<dbReference type="Pfam" id="PF10681">
    <property type="entry name" value="Rot1"/>
    <property type="match status" value="1"/>
</dbReference>
<dbReference type="Proteomes" id="UP000001744">
    <property type="component" value="Unassembled WGS sequence"/>
</dbReference>
<dbReference type="GO" id="GO:0006458">
    <property type="term" value="P:'de novo' protein folding"/>
    <property type="evidence" value="ECO:0000318"/>
    <property type="project" value="GO_Central"/>
</dbReference>
<evidence type="ECO:0000256" key="1">
    <source>
        <dbReference type="ARBA" id="ARBA00004115"/>
    </source>
</evidence>
<dbReference type="AlphaFoldDB" id="B6JVT7"/>
<keyword evidence="7 10" id="KW-1133">Transmembrane helix</keyword>
<gene>
    <name evidence="13" type="primary">rot1</name>
    <name evidence="12" type="ORF">SJAG_05189</name>
</gene>
<dbReference type="PANTHER" id="PTHR28090">
    <property type="entry name" value="PROTEIN ROT1"/>
    <property type="match status" value="1"/>
</dbReference>
<dbReference type="OrthoDB" id="5327821at2759"/>
<dbReference type="PIRSF" id="PIRSF017290">
    <property type="entry name" value="ROT1_prd"/>
    <property type="match status" value="1"/>
</dbReference>
<feature type="chain" id="PRO_5002847277" description="Protein ROT1" evidence="11">
    <location>
        <begin position="20"/>
        <end position="233"/>
    </location>
</feature>
<keyword evidence="8 9" id="KW-0472">Membrane</keyword>
<protein>
    <recommendedName>
        <fullName evidence="3 9">Protein ROT1</fullName>
    </recommendedName>
</protein>
<dbReference type="GO" id="GO:0005789">
    <property type="term" value="C:endoplasmic reticulum membrane"/>
    <property type="evidence" value="ECO:0000318"/>
    <property type="project" value="GO_Central"/>
</dbReference>
<evidence type="ECO:0000256" key="3">
    <source>
        <dbReference type="ARBA" id="ARBA00017291"/>
    </source>
</evidence>
<name>B6JVT7_SCHJY</name>
<evidence type="ECO:0000256" key="7">
    <source>
        <dbReference type="ARBA" id="ARBA00022989"/>
    </source>
</evidence>
<dbReference type="STRING" id="402676.B6JVT7"/>
<dbReference type="JaponicusDB" id="SJAG_05189">
    <property type="gene designation" value="rot1"/>
</dbReference>
<comment type="function">
    <text evidence="9">Required for normal levels of the cell wall 1,6-beta-glucan. Involved in a protein folding machinery chaperoning proteins acting in various physiological processes including cell wall synthesis and lysis of autophagic bodies.</text>
</comment>
<feature type="transmembrane region" description="Helical" evidence="10">
    <location>
        <begin position="214"/>
        <end position="232"/>
    </location>
</feature>
<evidence type="ECO:0000256" key="8">
    <source>
        <dbReference type="ARBA" id="ARBA00023136"/>
    </source>
</evidence>
<evidence type="ECO:0000256" key="2">
    <source>
        <dbReference type="ARBA" id="ARBA00007149"/>
    </source>
</evidence>
<dbReference type="InterPro" id="IPR019623">
    <property type="entry name" value="Rot1"/>
</dbReference>
<keyword evidence="6 9" id="KW-0256">Endoplasmic reticulum</keyword>
<evidence type="ECO:0000256" key="11">
    <source>
        <dbReference type="SAM" id="SignalP"/>
    </source>
</evidence>